<protein>
    <submittedName>
        <fullName evidence="1">Uncharacterized protein</fullName>
    </submittedName>
</protein>
<dbReference type="Proteomes" id="UP000004291">
    <property type="component" value="Chromosome"/>
</dbReference>
<comment type="caution">
    <text evidence="1">The sequence shown here is derived from an EMBL/GenBank/DDBJ whole genome shotgun (WGS) entry which is preliminary data.</text>
</comment>
<dbReference type="AlphaFoldDB" id="A9DBX0"/>
<keyword evidence="2" id="KW-1185">Reference proteome</keyword>
<reference evidence="1 2" key="1">
    <citation type="submission" date="2007-10" db="EMBL/GenBank/DDBJ databases">
        <authorList>
            <person name="Wagner-Dobler I."/>
            <person name="Ferriera S."/>
            <person name="Johnson J."/>
            <person name="Kravitz S."/>
            <person name="Beeson K."/>
            <person name="Sutton G."/>
            <person name="Rogers Y.-H."/>
            <person name="Friedman R."/>
            <person name="Frazier M."/>
            <person name="Venter J.C."/>
        </authorList>
    </citation>
    <scope>NUCLEOTIDE SEQUENCE [LARGE SCALE GENOMIC DNA]</scope>
    <source>
        <strain evidence="1 2">DFL-43</strain>
    </source>
</reference>
<evidence type="ECO:0000313" key="2">
    <source>
        <dbReference type="Proteomes" id="UP000004291"/>
    </source>
</evidence>
<gene>
    <name evidence="1" type="ORF">HPDFL43_12613</name>
</gene>
<accession>A9DBX0</accession>
<reference evidence="1 2" key="2">
    <citation type="submission" date="2012-06" db="EMBL/GenBank/DDBJ databases">
        <authorList>
            <person name="Fiebig A."/>
        </authorList>
    </citation>
    <scope>NUCLEOTIDE SEQUENCE [LARGE SCALE GENOMIC DNA]</scope>
    <source>
        <strain evidence="1 2">DFL-43</strain>
    </source>
</reference>
<sequence>MLYVFNSANGVQIAWNNVLPSEKTGPKSPLRSLVNNLIRTSSAG</sequence>
<proteinExistence type="predicted"/>
<dbReference type="HOGENOM" id="CLU_3217177_0_0_5"/>
<name>A9DBX0_HOEPD</name>
<evidence type="ECO:0000313" key="1">
    <source>
        <dbReference type="EMBL" id="EDQ32310.2"/>
    </source>
</evidence>
<organism evidence="1 2">
    <name type="scientific">Hoeflea phototrophica (strain DSM 17068 / NCIMB 14078 / DFL-43)</name>
    <dbReference type="NCBI Taxonomy" id="411684"/>
    <lineage>
        <taxon>Bacteria</taxon>
        <taxon>Pseudomonadati</taxon>
        <taxon>Pseudomonadota</taxon>
        <taxon>Alphaproteobacteria</taxon>
        <taxon>Hyphomicrobiales</taxon>
        <taxon>Rhizobiaceae</taxon>
        <taxon>Hoeflea</taxon>
    </lineage>
</organism>
<dbReference type="EMBL" id="ABIA03000004">
    <property type="protein sequence ID" value="EDQ32310.2"/>
    <property type="molecule type" value="Genomic_DNA"/>
</dbReference>